<dbReference type="EMBL" id="ML769423">
    <property type="protein sequence ID" value="KAE9403625.1"/>
    <property type="molecule type" value="Genomic_DNA"/>
</dbReference>
<feature type="compositionally biased region" description="Polar residues" evidence="1">
    <location>
        <begin position="527"/>
        <end position="553"/>
    </location>
</feature>
<dbReference type="OrthoDB" id="3266934at2759"/>
<dbReference type="AlphaFoldDB" id="A0A6A4I4B8"/>
<reference evidence="4" key="1">
    <citation type="journal article" date="2019" name="Environ. Microbiol.">
        <title>Fungal ecological strategies reflected in gene transcription - a case study of two litter decomposers.</title>
        <authorList>
            <person name="Barbi F."/>
            <person name="Kohler A."/>
            <person name="Barry K."/>
            <person name="Baskaran P."/>
            <person name="Daum C."/>
            <person name="Fauchery L."/>
            <person name="Ihrmark K."/>
            <person name="Kuo A."/>
            <person name="LaButti K."/>
            <person name="Lipzen A."/>
            <person name="Morin E."/>
            <person name="Grigoriev I.V."/>
            <person name="Henrissat B."/>
            <person name="Lindahl B."/>
            <person name="Martin F."/>
        </authorList>
    </citation>
    <scope>NUCLEOTIDE SEQUENCE</scope>
    <source>
        <strain evidence="4">JB14</strain>
    </source>
</reference>
<feature type="compositionally biased region" description="Basic residues" evidence="1">
    <location>
        <begin position="373"/>
        <end position="385"/>
    </location>
</feature>
<feature type="region of interest" description="Disordered" evidence="1">
    <location>
        <begin position="282"/>
        <end position="344"/>
    </location>
</feature>
<feature type="chain" id="PRO_5025477006" description="Dystroglycan-type cadherin-like domain-containing protein" evidence="3">
    <location>
        <begin position="18"/>
        <end position="728"/>
    </location>
</feature>
<name>A0A6A4I4B8_9AGAR</name>
<evidence type="ECO:0008006" key="6">
    <source>
        <dbReference type="Google" id="ProtNLM"/>
    </source>
</evidence>
<feature type="compositionally biased region" description="Polar residues" evidence="1">
    <location>
        <begin position="503"/>
        <end position="520"/>
    </location>
</feature>
<feature type="region of interest" description="Disordered" evidence="1">
    <location>
        <begin position="357"/>
        <end position="410"/>
    </location>
</feature>
<evidence type="ECO:0000256" key="2">
    <source>
        <dbReference type="SAM" id="Phobius"/>
    </source>
</evidence>
<evidence type="ECO:0000313" key="5">
    <source>
        <dbReference type="Proteomes" id="UP000799118"/>
    </source>
</evidence>
<feature type="compositionally biased region" description="Polar residues" evidence="1">
    <location>
        <begin position="583"/>
        <end position="595"/>
    </location>
</feature>
<feature type="region of interest" description="Disordered" evidence="1">
    <location>
        <begin position="212"/>
        <end position="244"/>
    </location>
</feature>
<dbReference type="Proteomes" id="UP000799118">
    <property type="component" value="Unassembled WGS sequence"/>
</dbReference>
<feature type="compositionally biased region" description="Low complexity" evidence="1">
    <location>
        <begin position="212"/>
        <end position="237"/>
    </location>
</feature>
<protein>
    <recommendedName>
        <fullName evidence="6">Dystroglycan-type cadherin-like domain-containing protein</fullName>
    </recommendedName>
</protein>
<feature type="region of interest" description="Disordered" evidence="1">
    <location>
        <begin position="23"/>
        <end position="42"/>
    </location>
</feature>
<feature type="region of interest" description="Disordered" evidence="1">
    <location>
        <begin position="423"/>
        <end position="694"/>
    </location>
</feature>
<sequence>MKRAVVLALAALQLVQASDLSSTLDPTTVSSSATSTTSSASSTASPNFILLEVSSTDVETCSSFFTASWLYDGVLPAKGFTLSVTNINVTQMSAPATPSTSGIVTGREIIPSVASGSVLSTGTVSAPPGSSTPLPGLIESLTTALDPSAQNSFTWNQVNLPQGWYQILATATDAGDTSGGVGGVFSTFNATSSSFFIRNGSDTSCLAVIGTSTSTGTTSPTSSSGASTSTGGQSSPTGGVGSLSSTTHVNRGAIAGGVVGGLAVIIAVIGVYLVYQQGRRKFSKDRDGLDNDPSNSPRPNIGKWGALGSFDSTKGSRSTPKDQVDPVTALNTAANSRTPKSSGFNLGDMGLAALGLAKSQDKNAPPSAFTAAKSKRSRRSSRRHSGTTESGGDIMGTSFNSSSFSGDGPYDPYANMGRGYTSMSTRETEEEFAYSPHEGKGVPMHNLSPMSSPTEEPYQAYQPSSSESLSSGAPGVGTIPNAYHSSPFITPPPSEPTSRHNSRSYSRTSLPHASSPTQTFGGFGHAESSSSSDFQSNRARAQSQHVSPTTSPRSIPRAPDLPEYAHHQKRASSPDALVYTLNREASQTGSSLSKNQAKRTPRKPVPSYVPQGVPDEISGQPSSPSSPMSPVYTFNGGSSSSTKPAKAGPTRRAAPAPPSESASSSSSSFHRANPHTSHLHSLEHKESAHSLASLRSMEGDLRGYSSVVGKEGAKQMHVLIPDMPLPQN</sequence>
<feature type="signal peptide" evidence="3">
    <location>
        <begin position="1"/>
        <end position="17"/>
    </location>
</feature>
<evidence type="ECO:0000313" key="4">
    <source>
        <dbReference type="EMBL" id="KAE9403625.1"/>
    </source>
</evidence>
<feature type="compositionally biased region" description="Polar residues" evidence="1">
    <location>
        <begin position="329"/>
        <end position="344"/>
    </location>
</feature>
<feature type="compositionally biased region" description="Low complexity" evidence="1">
    <location>
        <begin position="644"/>
        <end position="671"/>
    </location>
</feature>
<feature type="compositionally biased region" description="Low complexity" evidence="1">
    <location>
        <begin position="621"/>
        <end position="630"/>
    </location>
</feature>
<keyword evidence="5" id="KW-1185">Reference proteome</keyword>
<keyword evidence="3" id="KW-0732">Signal</keyword>
<keyword evidence="2" id="KW-0812">Transmembrane</keyword>
<accession>A0A6A4I4B8</accession>
<evidence type="ECO:0000256" key="1">
    <source>
        <dbReference type="SAM" id="MobiDB-lite"/>
    </source>
</evidence>
<proteinExistence type="predicted"/>
<evidence type="ECO:0000256" key="3">
    <source>
        <dbReference type="SAM" id="SignalP"/>
    </source>
</evidence>
<keyword evidence="2" id="KW-0472">Membrane</keyword>
<keyword evidence="2" id="KW-1133">Transmembrane helix</keyword>
<gene>
    <name evidence="4" type="ORF">BT96DRAFT_1016862</name>
</gene>
<organism evidence="4 5">
    <name type="scientific">Gymnopus androsaceus JB14</name>
    <dbReference type="NCBI Taxonomy" id="1447944"/>
    <lineage>
        <taxon>Eukaryota</taxon>
        <taxon>Fungi</taxon>
        <taxon>Dikarya</taxon>
        <taxon>Basidiomycota</taxon>
        <taxon>Agaricomycotina</taxon>
        <taxon>Agaricomycetes</taxon>
        <taxon>Agaricomycetidae</taxon>
        <taxon>Agaricales</taxon>
        <taxon>Marasmiineae</taxon>
        <taxon>Omphalotaceae</taxon>
        <taxon>Gymnopus</taxon>
    </lineage>
</organism>
<feature type="region of interest" description="Disordered" evidence="1">
    <location>
        <begin position="708"/>
        <end position="728"/>
    </location>
</feature>
<feature type="transmembrane region" description="Helical" evidence="2">
    <location>
        <begin position="253"/>
        <end position="275"/>
    </location>
</feature>